<dbReference type="EC" id="3.5.4.28" evidence="4"/>
<dbReference type="SUPFAM" id="SSF51338">
    <property type="entry name" value="Composite domain of metallo-dependent hydrolases"/>
    <property type="match status" value="1"/>
</dbReference>
<dbReference type="Gene3D" id="3.20.20.140">
    <property type="entry name" value="Metal-dependent hydrolases"/>
    <property type="match status" value="1"/>
</dbReference>
<dbReference type="Pfam" id="PF01979">
    <property type="entry name" value="Amidohydro_1"/>
    <property type="match status" value="1"/>
</dbReference>
<dbReference type="PANTHER" id="PTHR43794:SF11">
    <property type="entry name" value="AMIDOHYDROLASE-RELATED DOMAIN-CONTAINING PROTEIN"/>
    <property type="match status" value="1"/>
</dbReference>
<evidence type="ECO:0000256" key="1">
    <source>
        <dbReference type="ARBA" id="ARBA00006745"/>
    </source>
</evidence>
<protein>
    <submittedName>
        <fullName evidence="4">5-methylthioadenosine/S-adenosylhomocysteine deaminase</fullName>
        <ecNumber evidence="4">3.5.4.28</ecNumber>
        <ecNumber evidence="4">3.5.4.31</ecNumber>
    </submittedName>
</protein>
<dbReference type="InterPro" id="IPR050287">
    <property type="entry name" value="MTA/SAH_deaminase"/>
</dbReference>
<evidence type="ECO:0000313" key="4">
    <source>
        <dbReference type="EMBL" id="MBB3933670.1"/>
    </source>
</evidence>
<reference evidence="4 5" key="1">
    <citation type="submission" date="2020-08" db="EMBL/GenBank/DDBJ databases">
        <title>Genomic Encyclopedia of Type Strains, Phase IV (KMG-IV): sequencing the most valuable type-strain genomes for metagenomic binning, comparative biology and taxonomic classification.</title>
        <authorList>
            <person name="Goeker M."/>
        </authorList>
    </citation>
    <scope>NUCLEOTIDE SEQUENCE [LARGE SCALE GENOMIC DNA]</scope>
    <source>
        <strain evidence="4 5">DSM 25966</strain>
    </source>
</reference>
<comment type="caution">
    <text evidence="4">The sequence shown here is derived from an EMBL/GenBank/DDBJ whole genome shotgun (WGS) entry which is preliminary data.</text>
</comment>
<accession>A0A840ATE2</accession>
<keyword evidence="5" id="KW-1185">Reference proteome</keyword>
<dbReference type="EC" id="3.5.4.31" evidence="4"/>
<dbReference type="SUPFAM" id="SSF51556">
    <property type="entry name" value="Metallo-dependent hydrolases"/>
    <property type="match status" value="1"/>
</dbReference>
<dbReference type="PANTHER" id="PTHR43794">
    <property type="entry name" value="AMINOHYDROLASE SSNA-RELATED"/>
    <property type="match status" value="1"/>
</dbReference>
<organism evidence="4 5">
    <name type="scientific">Kaistia hirudinis</name>
    <dbReference type="NCBI Taxonomy" id="1293440"/>
    <lineage>
        <taxon>Bacteria</taxon>
        <taxon>Pseudomonadati</taxon>
        <taxon>Pseudomonadota</taxon>
        <taxon>Alphaproteobacteria</taxon>
        <taxon>Hyphomicrobiales</taxon>
        <taxon>Kaistiaceae</taxon>
        <taxon>Kaistia</taxon>
    </lineage>
</organism>
<dbReference type="Gene3D" id="2.30.40.10">
    <property type="entry name" value="Urease, subunit C, domain 1"/>
    <property type="match status" value="1"/>
</dbReference>
<evidence type="ECO:0000259" key="3">
    <source>
        <dbReference type="Pfam" id="PF01979"/>
    </source>
</evidence>
<dbReference type="CDD" id="cd01298">
    <property type="entry name" value="ATZ_TRZ_like"/>
    <property type="match status" value="1"/>
</dbReference>
<dbReference type="Proteomes" id="UP000553963">
    <property type="component" value="Unassembled WGS sequence"/>
</dbReference>
<evidence type="ECO:0000313" key="5">
    <source>
        <dbReference type="Proteomes" id="UP000553963"/>
    </source>
</evidence>
<name>A0A840ATE2_9HYPH</name>
<dbReference type="InterPro" id="IPR011059">
    <property type="entry name" value="Metal-dep_hydrolase_composite"/>
</dbReference>
<keyword evidence="2 4" id="KW-0378">Hydrolase</keyword>
<dbReference type="GO" id="GO:0090614">
    <property type="term" value="F:5'-methylthioadenosine deaminase activity"/>
    <property type="evidence" value="ECO:0007669"/>
    <property type="project" value="UniProtKB-EC"/>
</dbReference>
<dbReference type="AlphaFoldDB" id="A0A840ATE2"/>
<dbReference type="InterPro" id="IPR032466">
    <property type="entry name" value="Metal_Hydrolase"/>
</dbReference>
<dbReference type="EMBL" id="JACIDS010000006">
    <property type="protein sequence ID" value="MBB3933670.1"/>
    <property type="molecule type" value="Genomic_DNA"/>
</dbReference>
<sequence length="450" mass="47545">MAVHGDMLAGGPIDLVVRGAAVFTAVAGAPTLASGGIAVSDGRIVAVGTDAELAGLAARAGRVIDADGAILMPGLINAHCHAACTQHRGLVENLSLEPWLQAVWEVEQHYVTPETTYLGALIGLSELLLSGVTTVMDMFWLCEPTAEAAVDLGIRISTGSWFFDGPGMCGIRPEEWIGRAEAFFERYDGHELVIPGTFPHASYTVGPDNLKAAFALAERHDGRFSTHAAETRAEQRIITERYGASVIRHMERTGLLSERTVLAHCVHLDDGEIDLLAKSGTTVAHNPVSNLKLGSGVARIPDLVAAGVTVALGTDSCISGNDIDMWLSMRLAALLPKGVHEDPTLIRPAEVVAMATRNGAAALGLGDRLGTLEAGKIADFILVSSRAAHAVPIYDLATHLVYAAGKGDVTDVFVAGRQVVKDRRITTIDLAPRLDAMRELGAKIATRTPL</sequence>
<feature type="domain" description="Amidohydrolase-related" evidence="3">
    <location>
        <begin position="70"/>
        <end position="419"/>
    </location>
</feature>
<dbReference type="RefSeq" id="WP_210300075.1">
    <property type="nucleotide sequence ID" value="NZ_JACIDS010000006.1"/>
</dbReference>
<proteinExistence type="inferred from homology"/>
<gene>
    <name evidence="4" type="ORF">GGR25_004743</name>
</gene>
<evidence type="ECO:0000256" key="2">
    <source>
        <dbReference type="ARBA" id="ARBA00022801"/>
    </source>
</evidence>
<dbReference type="InterPro" id="IPR006680">
    <property type="entry name" value="Amidohydro-rel"/>
</dbReference>
<comment type="similarity">
    <text evidence="1">Belongs to the metallo-dependent hydrolases superfamily. ATZ/TRZ family.</text>
</comment>
<dbReference type="GO" id="GO:0050270">
    <property type="term" value="F:S-adenosylhomocysteine deaminase activity"/>
    <property type="evidence" value="ECO:0007669"/>
    <property type="project" value="UniProtKB-EC"/>
</dbReference>